<dbReference type="Gene3D" id="1.10.3860.10">
    <property type="entry name" value="Sodium:dicarboxylate symporter"/>
    <property type="match status" value="1"/>
</dbReference>
<proteinExistence type="inferred from homology"/>
<evidence type="ECO:0000256" key="2">
    <source>
        <dbReference type="ARBA" id="ARBA00022448"/>
    </source>
</evidence>
<keyword evidence="6 8" id="KW-0472">Membrane</keyword>
<evidence type="ECO:0000256" key="4">
    <source>
        <dbReference type="ARBA" id="ARBA00022847"/>
    </source>
</evidence>
<dbReference type="InterPro" id="IPR036458">
    <property type="entry name" value="Na:dicarbo_symporter_sf"/>
</dbReference>
<dbReference type="SUPFAM" id="SSF118215">
    <property type="entry name" value="Proton glutamate symport protein"/>
    <property type="match status" value="1"/>
</dbReference>
<comment type="similarity">
    <text evidence="8">Belongs to the dicarboxylate/amino acid:cation symporter (DAACS) (TC 2.A.23) family.</text>
</comment>
<feature type="transmembrane region" description="Helical" evidence="8">
    <location>
        <begin position="403"/>
        <end position="432"/>
    </location>
</feature>
<dbReference type="InterPro" id="IPR001991">
    <property type="entry name" value="Na-dicarboxylate_symporter"/>
</dbReference>
<dbReference type="GO" id="GO:0015293">
    <property type="term" value="F:symporter activity"/>
    <property type="evidence" value="ECO:0007669"/>
    <property type="project" value="UniProtKB-UniRule"/>
</dbReference>
<dbReference type="Ensembl" id="ENSCCRT00020120490.1">
    <property type="protein sequence ID" value="ENSCCRP00020110317.1"/>
    <property type="gene ID" value="ENSCCRG00020050182.1"/>
</dbReference>
<accession>A0A8C2KH57</accession>
<feature type="transmembrane region" description="Helical" evidence="8">
    <location>
        <begin position="217"/>
        <end position="234"/>
    </location>
</feature>
<feature type="region of interest" description="Disordered" evidence="9">
    <location>
        <begin position="510"/>
        <end position="539"/>
    </location>
</feature>
<keyword evidence="4 8" id="KW-0769">Symport</keyword>
<dbReference type="PROSITE" id="PS00714">
    <property type="entry name" value="NA_DICARBOXYL_SYMP_2"/>
    <property type="match status" value="1"/>
</dbReference>
<dbReference type="GO" id="GO:0015180">
    <property type="term" value="F:L-alanine transmembrane transporter activity"/>
    <property type="evidence" value="ECO:0007669"/>
    <property type="project" value="TreeGrafter"/>
</dbReference>
<dbReference type="PROSITE" id="PS00713">
    <property type="entry name" value="NA_DICARBOXYL_SYMP_1"/>
    <property type="match status" value="1"/>
</dbReference>
<evidence type="ECO:0000256" key="9">
    <source>
        <dbReference type="SAM" id="MobiDB-lite"/>
    </source>
</evidence>
<dbReference type="PANTHER" id="PTHR11958:SF20">
    <property type="entry name" value="NEUTRAL AMINO ACID TRANSPORTER A"/>
    <property type="match status" value="1"/>
</dbReference>
<dbReference type="PANTHER" id="PTHR11958">
    <property type="entry name" value="SODIUM/DICARBOXYLATE SYMPORTER-RELATED"/>
    <property type="match status" value="1"/>
</dbReference>
<evidence type="ECO:0000313" key="11">
    <source>
        <dbReference type="Proteomes" id="UP000694701"/>
    </source>
</evidence>
<evidence type="ECO:0000313" key="10">
    <source>
        <dbReference type="Ensembl" id="ENSCCRP00020110317.1"/>
    </source>
</evidence>
<feature type="compositionally biased region" description="Polar residues" evidence="9">
    <location>
        <begin position="513"/>
        <end position="522"/>
    </location>
</feature>
<keyword evidence="3 8" id="KW-0812">Transmembrane</keyword>
<evidence type="ECO:0000256" key="7">
    <source>
        <dbReference type="ARBA" id="ARBA00023180"/>
    </source>
</evidence>
<feature type="transmembrane region" description="Helical" evidence="8">
    <location>
        <begin position="324"/>
        <end position="346"/>
    </location>
</feature>
<dbReference type="PRINTS" id="PR00173">
    <property type="entry name" value="EDTRNSPORT"/>
</dbReference>
<dbReference type="GO" id="GO:0005886">
    <property type="term" value="C:plasma membrane"/>
    <property type="evidence" value="ECO:0007669"/>
    <property type="project" value="TreeGrafter"/>
</dbReference>
<keyword evidence="2 8" id="KW-0813">Transport</keyword>
<dbReference type="GO" id="GO:0015813">
    <property type="term" value="P:L-glutamate transmembrane transport"/>
    <property type="evidence" value="ECO:0007669"/>
    <property type="project" value="TreeGrafter"/>
</dbReference>
<feature type="transmembrane region" description="Helical" evidence="8">
    <location>
        <begin position="294"/>
        <end position="317"/>
    </location>
</feature>
<keyword evidence="5 8" id="KW-1133">Transmembrane helix</keyword>
<feature type="transmembrane region" description="Helical" evidence="8">
    <location>
        <begin position="366"/>
        <end position="391"/>
    </location>
</feature>
<dbReference type="GO" id="GO:0015183">
    <property type="term" value="F:L-aspartate transmembrane transporter activity"/>
    <property type="evidence" value="ECO:0007669"/>
    <property type="project" value="TreeGrafter"/>
</dbReference>
<organism evidence="10 11">
    <name type="scientific">Cyprinus carpio</name>
    <name type="common">Common carp</name>
    <dbReference type="NCBI Taxonomy" id="7962"/>
    <lineage>
        <taxon>Eukaryota</taxon>
        <taxon>Metazoa</taxon>
        <taxon>Chordata</taxon>
        <taxon>Craniata</taxon>
        <taxon>Vertebrata</taxon>
        <taxon>Euteleostomi</taxon>
        <taxon>Actinopterygii</taxon>
        <taxon>Neopterygii</taxon>
        <taxon>Teleostei</taxon>
        <taxon>Ostariophysi</taxon>
        <taxon>Cypriniformes</taxon>
        <taxon>Cyprinidae</taxon>
        <taxon>Cyprininae</taxon>
        <taxon>Cyprinus</taxon>
    </lineage>
</organism>
<sequence>MEEKKSEINGHAGHKNPLPAVSIKSEKNSFKDRFMVFFKRNLLVIFTVSGVLVGVGLGMMVRNMNLTRAQMTYFAFPGEMLLRMLKMIILPLVVCSLISGAASLDTRSLGKLGGIAVSYFLVTTLIASSIGVALAFIIKPGVGAGALNTNNLALEGVSSNKETADSFLDLARNLFPSNLVAAAFRSYVTDYKTILVGNATNGTLNYQKVPYGTDADGMNILGLVLFAMVFGVALRKLGAEGEELIRFFNAFNEATMVLVSWIMWYVPFGIMFLVGSKIVEMEDVVLLVTSLGKYIFASILGHVIHGGIVLPLIYFGFTRANPFSFLSGLITPFTTAFATCSSSATLPTMMKCVEENNGVDKRISRFILPIGATVNMDGAAIFQCVAAVFIAQLNNVELNAGQIFTILVTATASSVGAAGIPAGGIITIAIILEAIGLPTHDLSLMLAVDWIVDRTTTVVNVEGDALGAGILHHINEQEMKKQRQQEQHQEEQELEEVKVEVVANVKAEEETSPLVTCQNEGDSSSRETLDDKDGVESVL</sequence>
<feature type="transmembrane region" description="Helical" evidence="8">
    <location>
        <begin position="41"/>
        <end position="61"/>
    </location>
</feature>
<name>A0A8C2KH57_CYPCA</name>
<dbReference type="InterPro" id="IPR018107">
    <property type="entry name" value="Na-dicarboxylate_symporter_CS"/>
</dbReference>
<evidence type="ECO:0000256" key="5">
    <source>
        <dbReference type="ARBA" id="ARBA00022989"/>
    </source>
</evidence>
<dbReference type="AlphaFoldDB" id="A0A8C2KH57"/>
<keyword evidence="7" id="KW-0325">Glycoprotein</keyword>
<feature type="transmembrane region" description="Helical" evidence="8">
    <location>
        <begin position="255"/>
        <end position="274"/>
    </location>
</feature>
<dbReference type="Proteomes" id="UP000694701">
    <property type="component" value="Unplaced"/>
</dbReference>
<feature type="transmembrane region" description="Helical" evidence="8">
    <location>
        <begin position="81"/>
        <end position="104"/>
    </location>
</feature>
<feature type="transmembrane region" description="Helical" evidence="8">
    <location>
        <begin position="116"/>
        <end position="138"/>
    </location>
</feature>
<reference evidence="10" key="1">
    <citation type="submission" date="2025-08" db="UniProtKB">
        <authorList>
            <consortium name="Ensembl"/>
        </authorList>
    </citation>
    <scope>IDENTIFICATION</scope>
</reference>
<protein>
    <recommendedName>
        <fullName evidence="8">Amino acid transporter</fullName>
    </recommendedName>
</protein>
<comment type="subcellular location">
    <subcellularLocation>
        <location evidence="1 8">Membrane</location>
        <topology evidence="1 8">Multi-pass membrane protein</topology>
    </subcellularLocation>
</comment>
<dbReference type="GO" id="GO:0015195">
    <property type="term" value="F:L-threonine transmembrane transporter activity"/>
    <property type="evidence" value="ECO:0007669"/>
    <property type="project" value="TreeGrafter"/>
</dbReference>
<dbReference type="GO" id="GO:0015194">
    <property type="term" value="F:L-serine transmembrane transporter activity"/>
    <property type="evidence" value="ECO:0007669"/>
    <property type="project" value="TreeGrafter"/>
</dbReference>
<feature type="compositionally biased region" description="Basic and acidic residues" evidence="9">
    <location>
        <begin position="523"/>
        <end position="539"/>
    </location>
</feature>
<dbReference type="Pfam" id="PF00375">
    <property type="entry name" value="SDF"/>
    <property type="match status" value="1"/>
</dbReference>
<evidence type="ECO:0000256" key="8">
    <source>
        <dbReference type="RuleBase" id="RU361216"/>
    </source>
</evidence>
<evidence type="ECO:0000256" key="1">
    <source>
        <dbReference type="ARBA" id="ARBA00004141"/>
    </source>
</evidence>
<evidence type="ECO:0000256" key="6">
    <source>
        <dbReference type="ARBA" id="ARBA00023136"/>
    </source>
</evidence>
<evidence type="ECO:0000256" key="3">
    <source>
        <dbReference type="ARBA" id="ARBA00022692"/>
    </source>
</evidence>
<dbReference type="InterPro" id="IPR050746">
    <property type="entry name" value="DAACS"/>
</dbReference>